<evidence type="ECO:0000256" key="2">
    <source>
        <dbReference type="ARBA" id="ARBA00023125"/>
    </source>
</evidence>
<keyword evidence="3" id="KW-0804">Transcription</keyword>
<dbReference type="GO" id="GO:0000976">
    <property type="term" value="F:transcription cis-regulatory region binding"/>
    <property type="evidence" value="ECO:0007669"/>
    <property type="project" value="TreeGrafter"/>
</dbReference>
<dbReference type="OrthoDB" id="37081at2"/>
<dbReference type="InterPro" id="IPR001761">
    <property type="entry name" value="Peripla_BP/Lac1_sug-bd_dom"/>
</dbReference>
<dbReference type="SUPFAM" id="SSF47413">
    <property type="entry name" value="lambda repressor-like DNA-binding domains"/>
    <property type="match status" value="1"/>
</dbReference>
<evidence type="ECO:0000256" key="3">
    <source>
        <dbReference type="ARBA" id="ARBA00023163"/>
    </source>
</evidence>
<name>A0A328HHR5_ARTGO</name>
<comment type="caution">
    <text evidence="5">The sequence shown here is derived from an EMBL/GenBank/DDBJ whole genome shotgun (WGS) entry which is preliminary data.</text>
</comment>
<dbReference type="Pfam" id="PF00356">
    <property type="entry name" value="LacI"/>
    <property type="match status" value="1"/>
</dbReference>
<keyword evidence="2" id="KW-0238">DNA-binding</keyword>
<dbReference type="SMART" id="SM00354">
    <property type="entry name" value="HTH_LACI"/>
    <property type="match status" value="1"/>
</dbReference>
<accession>A0A328HHR5</accession>
<dbReference type="InterPro" id="IPR000843">
    <property type="entry name" value="HTH_LacI"/>
</dbReference>
<organism evidence="5 6">
    <name type="scientific">Arthrobacter globiformis</name>
    <dbReference type="NCBI Taxonomy" id="1665"/>
    <lineage>
        <taxon>Bacteria</taxon>
        <taxon>Bacillati</taxon>
        <taxon>Actinomycetota</taxon>
        <taxon>Actinomycetes</taxon>
        <taxon>Micrococcales</taxon>
        <taxon>Micrococcaceae</taxon>
        <taxon>Arthrobacter</taxon>
    </lineage>
</organism>
<dbReference type="AlphaFoldDB" id="A0A328HHR5"/>
<evidence type="ECO:0000256" key="1">
    <source>
        <dbReference type="ARBA" id="ARBA00023015"/>
    </source>
</evidence>
<sequence length="343" mass="37303">MTTMQDVATRAGVSAKTVSRVFNDDPHVTEDTRERVQSAMRELKYVPNMLARTFREGKSAVIGIAVPDVADPFFAAVTKEIELAAREQDMAIVVTSLGDDPSLEQSIIETTVRHQIGGLIIAPISADQSYLARWQDSFPIVFIDRTPSKFNADYFVEDDFGGACEATQHLISHGHTRIAIVGDSTEVPTTRLRLEGYLAALDSAGLKVDKDLVMLGSHDADCAAAACKTLLALPEPPTAIFSSNARFSIGVFPALQTLNRTDIALISYGDFTMADVLRPSVTVIDQDPRHVGRVAAERILARISAPAKRFRRKNILPVNLIERQSCQSSPVLTAPEPGLMTIG</sequence>
<keyword evidence="1" id="KW-0805">Transcription regulation</keyword>
<evidence type="ECO:0000313" key="6">
    <source>
        <dbReference type="Proteomes" id="UP000249166"/>
    </source>
</evidence>
<dbReference type="PANTHER" id="PTHR30146">
    <property type="entry name" value="LACI-RELATED TRANSCRIPTIONAL REPRESSOR"/>
    <property type="match status" value="1"/>
</dbReference>
<gene>
    <name evidence="5" type="ORF">DBZ45_13285</name>
</gene>
<dbReference type="CDD" id="cd01392">
    <property type="entry name" value="HTH_LacI"/>
    <property type="match status" value="1"/>
</dbReference>
<dbReference type="CDD" id="cd06267">
    <property type="entry name" value="PBP1_LacI_sugar_binding-like"/>
    <property type="match status" value="1"/>
</dbReference>
<dbReference type="PROSITE" id="PS50932">
    <property type="entry name" value="HTH_LACI_2"/>
    <property type="match status" value="1"/>
</dbReference>
<evidence type="ECO:0000259" key="4">
    <source>
        <dbReference type="PROSITE" id="PS50932"/>
    </source>
</evidence>
<dbReference type="PANTHER" id="PTHR30146:SF109">
    <property type="entry name" value="HTH-TYPE TRANSCRIPTIONAL REGULATOR GALS"/>
    <property type="match status" value="1"/>
</dbReference>
<dbReference type="EMBL" id="QLNP01000084">
    <property type="protein sequence ID" value="RAM36800.1"/>
    <property type="molecule type" value="Genomic_DNA"/>
</dbReference>
<dbReference type="Gene3D" id="1.10.260.40">
    <property type="entry name" value="lambda repressor-like DNA-binding domains"/>
    <property type="match status" value="1"/>
</dbReference>
<dbReference type="SUPFAM" id="SSF53822">
    <property type="entry name" value="Periplasmic binding protein-like I"/>
    <property type="match status" value="1"/>
</dbReference>
<dbReference type="GO" id="GO:0003700">
    <property type="term" value="F:DNA-binding transcription factor activity"/>
    <property type="evidence" value="ECO:0007669"/>
    <property type="project" value="TreeGrafter"/>
</dbReference>
<feature type="domain" description="HTH lacI-type" evidence="4">
    <location>
        <begin position="2"/>
        <end position="56"/>
    </location>
</feature>
<dbReference type="Gene3D" id="3.40.50.2300">
    <property type="match status" value="2"/>
</dbReference>
<proteinExistence type="predicted"/>
<evidence type="ECO:0000313" key="5">
    <source>
        <dbReference type="EMBL" id="RAM36800.1"/>
    </source>
</evidence>
<protein>
    <submittedName>
        <fullName evidence="5">LacI family transcriptional regulator</fullName>
    </submittedName>
</protein>
<dbReference type="Pfam" id="PF00532">
    <property type="entry name" value="Peripla_BP_1"/>
    <property type="match status" value="1"/>
</dbReference>
<reference evidence="5 6" key="1">
    <citation type="submission" date="2018-04" db="EMBL/GenBank/DDBJ databases">
        <title>Bacteria isolated from cave deposits of Manipur.</title>
        <authorList>
            <person name="Sahoo D."/>
            <person name="Sarangthem I."/>
            <person name="Nandeibam J."/>
        </authorList>
    </citation>
    <scope>NUCLEOTIDE SEQUENCE [LARGE SCALE GENOMIC DNA]</scope>
    <source>
        <strain evidence="6">mrc11</strain>
    </source>
</reference>
<dbReference type="Proteomes" id="UP000249166">
    <property type="component" value="Unassembled WGS sequence"/>
</dbReference>
<dbReference type="InterPro" id="IPR010982">
    <property type="entry name" value="Lambda_DNA-bd_dom_sf"/>
</dbReference>
<dbReference type="InterPro" id="IPR028082">
    <property type="entry name" value="Peripla_BP_I"/>
</dbReference>